<dbReference type="AlphaFoldDB" id="A0A849KJX7"/>
<evidence type="ECO:0000256" key="2">
    <source>
        <dbReference type="ARBA" id="ARBA00022729"/>
    </source>
</evidence>
<feature type="domain" description="Outer membrane protein beta-barrel" evidence="4">
    <location>
        <begin position="6"/>
        <end position="179"/>
    </location>
</feature>
<feature type="chain" id="PRO_5032763618" evidence="3">
    <location>
        <begin position="21"/>
        <end position="179"/>
    </location>
</feature>
<proteinExistence type="predicted"/>
<dbReference type="Pfam" id="PF13505">
    <property type="entry name" value="OMP_b-brl"/>
    <property type="match status" value="1"/>
</dbReference>
<reference evidence="5 6" key="2">
    <citation type="submission" date="2020-06" db="EMBL/GenBank/DDBJ databases">
        <title>Ramlibacter rhizophilus sp. nov., isolated from rhizosphere soil of national flower Mugunghwa from South Korea.</title>
        <authorList>
            <person name="Zheng-Fei Y."/>
            <person name="Huan T."/>
        </authorList>
    </citation>
    <scope>NUCLEOTIDE SEQUENCE [LARGE SCALE GENOMIC DNA]</scope>
    <source>
        <strain evidence="5 6">B156</strain>
    </source>
</reference>
<evidence type="ECO:0000259" key="4">
    <source>
        <dbReference type="Pfam" id="PF13505"/>
    </source>
</evidence>
<name>A0A849KJX7_9BURK</name>
<organism evidence="5 6">
    <name type="scientific">Ramlibacter montanisoli</name>
    <dbReference type="NCBI Taxonomy" id="2732512"/>
    <lineage>
        <taxon>Bacteria</taxon>
        <taxon>Pseudomonadati</taxon>
        <taxon>Pseudomonadota</taxon>
        <taxon>Betaproteobacteria</taxon>
        <taxon>Burkholderiales</taxon>
        <taxon>Comamonadaceae</taxon>
        <taxon>Ramlibacter</taxon>
    </lineage>
</organism>
<protein>
    <submittedName>
        <fullName evidence="5">Porin family protein</fullName>
    </submittedName>
</protein>
<keyword evidence="2 3" id="KW-0732">Signal</keyword>
<evidence type="ECO:0000256" key="3">
    <source>
        <dbReference type="SAM" id="SignalP"/>
    </source>
</evidence>
<dbReference type="EMBL" id="JABFCS010000001">
    <property type="protein sequence ID" value="NNU44293.1"/>
    <property type="molecule type" value="Genomic_DNA"/>
</dbReference>
<dbReference type="RefSeq" id="WP_171561004.1">
    <property type="nucleotide sequence ID" value="NZ_JABFCS010000001.1"/>
</dbReference>
<gene>
    <name evidence="5" type="ORF">HK415_15690</name>
</gene>
<dbReference type="Gene3D" id="2.40.160.20">
    <property type="match status" value="1"/>
</dbReference>
<comment type="caution">
    <text evidence="5">The sequence shown here is derived from an EMBL/GenBank/DDBJ whole genome shotgun (WGS) entry which is preliminary data.</text>
</comment>
<dbReference type="GO" id="GO:0009279">
    <property type="term" value="C:cell outer membrane"/>
    <property type="evidence" value="ECO:0007669"/>
    <property type="project" value="UniProtKB-SubCell"/>
</dbReference>
<accession>A0A849KJX7</accession>
<dbReference type="InterPro" id="IPR027385">
    <property type="entry name" value="Beta-barrel_OMP"/>
</dbReference>
<evidence type="ECO:0000256" key="1">
    <source>
        <dbReference type="ARBA" id="ARBA00004442"/>
    </source>
</evidence>
<sequence length="179" mass="19288">MKRLAIAAASVLLMLGTAQAQSRAPLYGELGYSFLEFKADGFKTKPHALRGIVGYEFHPNVAAEGMLAFGVRSDDVNVGGVNVDTKLKHAFGVFVKPKYNFGPAEVFARVGYARVKIKATACAAGVCASDSDADGDFAWGFGANYNINPRMYVGADWMRLNDNDGGKIQGLTVNFGYRF</sequence>
<reference evidence="5 6" key="1">
    <citation type="submission" date="2020-05" db="EMBL/GenBank/DDBJ databases">
        <authorList>
            <person name="Khan S.A."/>
            <person name="Jeon C.O."/>
            <person name="Chun B.H."/>
        </authorList>
    </citation>
    <scope>NUCLEOTIDE SEQUENCE [LARGE SCALE GENOMIC DNA]</scope>
    <source>
        <strain evidence="5 6">B156</strain>
    </source>
</reference>
<dbReference type="Proteomes" id="UP000552954">
    <property type="component" value="Unassembled WGS sequence"/>
</dbReference>
<feature type="signal peptide" evidence="3">
    <location>
        <begin position="1"/>
        <end position="20"/>
    </location>
</feature>
<dbReference type="SUPFAM" id="SSF56925">
    <property type="entry name" value="OMPA-like"/>
    <property type="match status" value="1"/>
</dbReference>
<evidence type="ECO:0000313" key="6">
    <source>
        <dbReference type="Proteomes" id="UP000552954"/>
    </source>
</evidence>
<keyword evidence="6" id="KW-1185">Reference proteome</keyword>
<evidence type="ECO:0000313" key="5">
    <source>
        <dbReference type="EMBL" id="NNU44293.1"/>
    </source>
</evidence>
<comment type="subcellular location">
    <subcellularLocation>
        <location evidence="1">Cell outer membrane</location>
    </subcellularLocation>
</comment>
<dbReference type="InterPro" id="IPR011250">
    <property type="entry name" value="OMP/PagP_B-barrel"/>
</dbReference>